<proteinExistence type="predicted"/>
<dbReference type="EMBL" id="PSYR01000002">
    <property type="protein sequence ID" value="RCN57063.1"/>
    <property type="molecule type" value="Genomic_DNA"/>
</dbReference>
<comment type="caution">
    <text evidence="1">The sequence shown here is derived from an EMBL/GenBank/DDBJ whole genome shotgun (WGS) entry which is preliminary data.</text>
</comment>
<sequence>MKPFLLALIAERRTKKTVKKTADYLWILGGEIIHRTHFEERDRRLSGRALILKYIHARGGPLWNDARYVREHEAYNAACGRLYRFLTGSEP</sequence>
<dbReference type="Proteomes" id="UP000253250">
    <property type="component" value="Unassembled WGS sequence"/>
</dbReference>
<dbReference type="OrthoDB" id="5405511at2"/>
<name>A0A1C2G1G3_9GAMM</name>
<gene>
    <name evidence="1" type="ORF">C4900_15220</name>
</gene>
<reference evidence="1 2" key="1">
    <citation type="submission" date="2018-02" db="EMBL/GenBank/DDBJ databases">
        <title>Insights into the biology of acidophilic members of the Acidiferrobacteraceae family derived from comparative genomic analyses.</title>
        <authorList>
            <person name="Issotta F."/>
            <person name="Thyssen C."/>
            <person name="Mena C."/>
            <person name="Moya A."/>
            <person name="Bellenberg S."/>
            <person name="Sproer C."/>
            <person name="Covarrubias P.C."/>
            <person name="Sand W."/>
            <person name="Quatrini R."/>
            <person name="Vera M."/>
        </authorList>
    </citation>
    <scope>NUCLEOTIDE SEQUENCE [LARGE SCALE GENOMIC DNA]</scope>
    <source>
        <strain evidence="2">m-1</strain>
    </source>
</reference>
<accession>A0A1C2G1G3</accession>
<protein>
    <submittedName>
        <fullName evidence="1">Uncharacterized protein</fullName>
    </submittedName>
</protein>
<organism evidence="1 2">
    <name type="scientific">Acidiferrobacter thiooxydans</name>
    <dbReference type="NCBI Taxonomy" id="163359"/>
    <lineage>
        <taxon>Bacteria</taxon>
        <taxon>Pseudomonadati</taxon>
        <taxon>Pseudomonadota</taxon>
        <taxon>Gammaproteobacteria</taxon>
        <taxon>Acidiferrobacterales</taxon>
        <taxon>Acidiferrobacteraceae</taxon>
        <taxon>Acidiferrobacter</taxon>
    </lineage>
</organism>
<evidence type="ECO:0000313" key="2">
    <source>
        <dbReference type="Proteomes" id="UP000253250"/>
    </source>
</evidence>
<keyword evidence="2" id="KW-1185">Reference proteome</keyword>
<dbReference type="RefSeq" id="WP_065970380.1">
    <property type="nucleotide sequence ID" value="NZ_CP080624.1"/>
</dbReference>
<evidence type="ECO:0000313" key="1">
    <source>
        <dbReference type="EMBL" id="RCN57063.1"/>
    </source>
</evidence>
<dbReference type="AlphaFoldDB" id="A0A1C2G1G3"/>